<proteinExistence type="predicted"/>
<dbReference type="SMART" id="SM01049">
    <property type="entry name" value="Cache_2"/>
    <property type="match status" value="1"/>
</dbReference>
<comment type="catalytic activity">
    <reaction evidence="1">
        <text>ATP + protein L-histidine = ADP + protein N-phospho-L-histidine.</text>
        <dbReference type="EC" id="2.7.13.3"/>
    </reaction>
</comment>
<reference evidence="17 18" key="1">
    <citation type="submission" date="2018-07" db="EMBL/GenBank/DDBJ databases">
        <title>Motiliproteus coralliicola sp. nov., a bacterium isolated from Coral.</title>
        <authorList>
            <person name="Wang G."/>
        </authorList>
    </citation>
    <scope>NUCLEOTIDE SEQUENCE [LARGE SCALE GENOMIC DNA]</scope>
    <source>
        <strain evidence="17 18">C34</strain>
    </source>
</reference>
<dbReference type="Gene3D" id="1.10.287.130">
    <property type="match status" value="1"/>
</dbReference>
<evidence type="ECO:0000313" key="18">
    <source>
        <dbReference type="Proteomes" id="UP000253769"/>
    </source>
</evidence>
<dbReference type="PANTHER" id="PTHR43065:SF50">
    <property type="entry name" value="HISTIDINE KINASE"/>
    <property type="match status" value="1"/>
</dbReference>
<organism evidence="17 18">
    <name type="scientific">Motiliproteus coralliicola</name>
    <dbReference type="NCBI Taxonomy" id="2283196"/>
    <lineage>
        <taxon>Bacteria</taxon>
        <taxon>Pseudomonadati</taxon>
        <taxon>Pseudomonadota</taxon>
        <taxon>Gammaproteobacteria</taxon>
        <taxon>Oceanospirillales</taxon>
        <taxon>Oceanospirillaceae</taxon>
        <taxon>Motiliproteus</taxon>
    </lineage>
</organism>
<protein>
    <recommendedName>
        <fullName evidence="3">histidine kinase</fullName>
        <ecNumber evidence="3">2.7.13.3</ecNumber>
    </recommendedName>
</protein>
<dbReference type="GO" id="GO:0005524">
    <property type="term" value="F:ATP binding"/>
    <property type="evidence" value="ECO:0007669"/>
    <property type="project" value="UniProtKB-KW"/>
</dbReference>
<dbReference type="Proteomes" id="UP000253769">
    <property type="component" value="Unassembled WGS sequence"/>
</dbReference>
<dbReference type="InterPro" id="IPR036890">
    <property type="entry name" value="HATPase_C_sf"/>
</dbReference>
<feature type="domain" description="PAS" evidence="16">
    <location>
        <begin position="264"/>
        <end position="335"/>
    </location>
</feature>
<dbReference type="SMART" id="SM00387">
    <property type="entry name" value="HATPase_c"/>
    <property type="match status" value="1"/>
</dbReference>
<dbReference type="PRINTS" id="PR00344">
    <property type="entry name" value="BCTRLSENSOR"/>
</dbReference>
<dbReference type="PROSITE" id="PS50109">
    <property type="entry name" value="HIS_KIN"/>
    <property type="match status" value="1"/>
</dbReference>
<sequence>MDQRALTRNLWIVLSGVLAGFLIVTVFSLVGLELALKQEKQQQTQQLVETAYTLMQHYHEQHHEGALTETEAKTRVVEALQSMRYDGGNYYWIHDLQSRMVMHPFSQELLGVNLDEVQDTNGKYLFREMHRLLTEQGSGVVSYVWPKPGSAESAEKVSFVKLFEPWDWVIGSGVYLDDIHETFLHSAIFLVAISSSVVMMVFTAGFLFRRETLFQRRILAVSQRSNQRLEEQVAERTGELSKAYEKIKQSREKALDDKHRAEYSEALFRGMAAAAQDAMILIDGQGKVRYWNPAATRIFGYTEREVQGKELHGLITSDKDRQQFQRAFPHFQNTGQGSVVGLVIEVVGLTKSGESIPVELSINSVNLDQQWQAIGIVRDISERKQTELELLQKSRDQAALISELEMAQDQLVQSEKMAAIGQLAAGVAHEINNPMGFIGSNLNTLENYFDDLVQLYQQTKSAVGQAQPSDELRLKISTFEQQYELDFLTQDLTDLFNETQEGILRIRRIVTGLKGLSRSSPAAMEAVDINAEIDTTLNIVWNELKYHCQIEKQYSPLPKVECINTEIGQVVMNLLMNASHAIEEKGVITIRTLHEADCIRIEVSDTGKGIAPEHLGKIFDPFFTTKPVGKGTGLGLSVSYGIIEKHKGKLGVQSKLGEGSTFTIKLPINQPVVQPMKV</sequence>
<dbReference type="SMART" id="SM00091">
    <property type="entry name" value="PAS"/>
    <property type="match status" value="1"/>
</dbReference>
<dbReference type="EC" id="2.7.13.3" evidence="3"/>
<keyword evidence="7 14" id="KW-0812">Transmembrane</keyword>
<dbReference type="GO" id="GO:0000155">
    <property type="term" value="F:phosphorelay sensor kinase activity"/>
    <property type="evidence" value="ECO:0007669"/>
    <property type="project" value="InterPro"/>
</dbReference>
<accession>A0A369WV82</accession>
<evidence type="ECO:0000256" key="11">
    <source>
        <dbReference type="ARBA" id="ARBA00022989"/>
    </source>
</evidence>
<keyword evidence="9" id="KW-0418">Kinase</keyword>
<dbReference type="NCBIfam" id="TIGR00229">
    <property type="entry name" value="sensory_box"/>
    <property type="match status" value="1"/>
</dbReference>
<dbReference type="InterPro" id="IPR004358">
    <property type="entry name" value="Sig_transdc_His_kin-like_C"/>
</dbReference>
<keyword evidence="13 14" id="KW-0472">Membrane</keyword>
<evidence type="ECO:0000256" key="12">
    <source>
        <dbReference type="ARBA" id="ARBA00023012"/>
    </source>
</evidence>
<dbReference type="Pfam" id="PF00989">
    <property type="entry name" value="PAS"/>
    <property type="match status" value="1"/>
</dbReference>
<dbReference type="PROSITE" id="PS50112">
    <property type="entry name" value="PAS"/>
    <property type="match status" value="1"/>
</dbReference>
<feature type="domain" description="Histidine kinase" evidence="15">
    <location>
        <begin position="426"/>
        <end position="670"/>
    </location>
</feature>
<dbReference type="EMBL" id="QQOH01000001">
    <property type="protein sequence ID" value="RDE24446.1"/>
    <property type="molecule type" value="Genomic_DNA"/>
</dbReference>
<keyword evidence="10" id="KW-0067">ATP-binding</keyword>
<evidence type="ECO:0000313" key="17">
    <source>
        <dbReference type="EMBL" id="RDE24446.1"/>
    </source>
</evidence>
<gene>
    <name evidence="17" type="ORF">DV711_02335</name>
</gene>
<comment type="caution">
    <text evidence="17">The sequence shown here is derived from an EMBL/GenBank/DDBJ whole genome shotgun (WGS) entry which is preliminary data.</text>
</comment>
<dbReference type="InterPro" id="IPR004010">
    <property type="entry name" value="Double_Cache_2"/>
</dbReference>
<keyword evidence="5" id="KW-0597">Phosphoprotein</keyword>
<evidence type="ECO:0000256" key="10">
    <source>
        <dbReference type="ARBA" id="ARBA00022840"/>
    </source>
</evidence>
<evidence type="ECO:0000256" key="8">
    <source>
        <dbReference type="ARBA" id="ARBA00022741"/>
    </source>
</evidence>
<keyword evidence="18" id="KW-1185">Reference proteome</keyword>
<dbReference type="CDD" id="cd00130">
    <property type="entry name" value="PAS"/>
    <property type="match status" value="1"/>
</dbReference>
<dbReference type="InterPro" id="IPR003594">
    <property type="entry name" value="HATPase_dom"/>
</dbReference>
<dbReference type="GO" id="GO:0006355">
    <property type="term" value="P:regulation of DNA-templated transcription"/>
    <property type="evidence" value="ECO:0007669"/>
    <property type="project" value="InterPro"/>
</dbReference>
<dbReference type="RefSeq" id="WP_114694033.1">
    <property type="nucleotide sequence ID" value="NZ_QQOH01000001.1"/>
</dbReference>
<dbReference type="PANTHER" id="PTHR43065">
    <property type="entry name" value="SENSOR HISTIDINE KINASE"/>
    <property type="match status" value="1"/>
</dbReference>
<dbReference type="SUPFAM" id="SSF55785">
    <property type="entry name" value="PYP-like sensor domain (PAS domain)"/>
    <property type="match status" value="1"/>
</dbReference>
<dbReference type="AlphaFoldDB" id="A0A369WV82"/>
<dbReference type="Gene3D" id="3.30.450.20">
    <property type="entry name" value="PAS domain"/>
    <property type="match status" value="2"/>
</dbReference>
<dbReference type="Pfam" id="PF08269">
    <property type="entry name" value="dCache_2"/>
    <property type="match status" value="1"/>
</dbReference>
<dbReference type="SUPFAM" id="SSF55874">
    <property type="entry name" value="ATPase domain of HSP90 chaperone/DNA topoisomerase II/histidine kinase"/>
    <property type="match status" value="1"/>
</dbReference>
<keyword evidence="12" id="KW-0902">Two-component regulatory system</keyword>
<dbReference type="InterPro" id="IPR036097">
    <property type="entry name" value="HisK_dim/P_sf"/>
</dbReference>
<evidence type="ECO:0000256" key="9">
    <source>
        <dbReference type="ARBA" id="ARBA00022777"/>
    </source>
</evidence>
<evidence type="ECO:0000256" key="14">
    <source>
        <dbReference type="SAM" id="Phobius"/>
    </source>
</evidence>
<dbReference type="Gene3D" id="3.30.565.10">
    <property type="entry name" value="Histidine kinase-like ATPase, C-terminal domain"/>
    <property type="match status" value="1"/>
</dbReference>
<evidence type="ECO:0000256" key="13">
    <source>
        <dbReference type="ARBA" id="ARBA00023136"/>
    </source>
</evidence>
<keyword evidence="4" id="KW-1003">Cell membrane</keyword>
<dbReference type="InterPro" id="IPR033480">
    <property type="entry name" value="sCache_2"/>
</dbReference>
<keyword evidence="6" id="KW-0808">Transferase</keyword>
<keyword evidence="8" id="KW-0547">Nucleotide-binding</keyword>
<dbReference type="InterPro" id="IPR035965">
    <property type="entry name" value="PAS-like_dom_sf"/>
</dbReference>
<evidence type="ECO:0000259" key="15">
    <source>
        <dbReference type="PROSITE" id="PS50109"/>
    </source>
</evidence>
<dbReference type="GO" id="GO:0005886">
    <property type="term" value="C:plasma membrane"/>
    <property type="evidence" value="ECO:0007669"/>
    <property type="project" value="UniProtKB-SubCell"/>
</dbReference>
<comment type="subcellular location">
    <subcellularLocation>
        <location evidence="2">Cell membrane</location>
        <topology evidence="2">Multi-pass membrane protein</topology>
    </subcellularLocation>
</comment>
<keyword evidence="11 14" id="KW-1133">Transmembrane helix</keyword>
<dbReference type="OrthoDB" id="1931120at2"/>
<feature type="transmembrane region" description="Helical" evidence="14">
    <location>
        <begin position="12"/>
        <end position="36"/>
    </location>
</feature>
<evidence type="ECO:0000256" key="3">
    <source>
        <dbReference type="ARBA" id="ARBA00012438"/>
    </source>
</evidence>
<dbReference type="CDD" id="cd00082">
    <property type="entry name" value="HisKA"/>
    <property type="match status" value="1"/>
</dbReference>
<feature type="transmembrane region" description="Helical" evidence="14">
    <location>
        <begin position="187"/>
        <end position="208"/>
    </location>
</feature>
<dbReference type="InterPro" id="IPR003661">
    <property type="entry name" value="HisK_dim/P_dom"/>
</dbReference>
<dbReference type="SUPFAM" id="SSF47384">
    <property type="entry name" value="Homodimeric domain of signal transducing histidine kinase"/>
    <property type="match status" value="1"/>
</dbReference>
<evidence type="ECO:0000256" key="7">
    <source>
        <dbReference type="ARBA" id="ARBA00022692"/>
    </source>
</evidence>
<name>A0A369WV82_9GAMM</name>
<dbReference type="InterPro" id="IPR005467">
    <property type="entry name" value="His_kinase_dom"/>
</dbReference>
<evidence type="ECO:0000256" key="4">
    <source>
        <dbReference type="ARBA" id="ARBA00022475"/>
    </source>
</evidence>
<evidence type="ECO:0000256" key="1">
    <source>
        <dbReference type="ARBA" id="ARBA00000085"/>
    </source>
</evidence>
<dbReference type="Pfam" id="PF02518">
    <property type="entry name" value="HATPase_c"/>
    <property type="match status" value="1"/>
</dbReference>
<evidence type="ECO:0000259" key="16">
    <source>
        <dbReference type="PROSITE" id="PS50112"/>
    </source>
</evidence>
<dbReference type="InterPro" id="IPR013767">
    <property type="entry name" value="PAS_fold"/>
</dbReference>
<evidence type="ECO:0000256" key="6">
    <source>
        <dbReference type="ARBA" id="ARBA00022679"/>
    </source>
</evidence>
<evidence type="ECO:0000256" key="5">
    <source>
        <dbReference type="ARBA" id="ARBA00022553"/>
    </source>
</evidence>
<dbReference type="InterPro" id="IPR000014">
    <property type="entry name" value="PAS"/>
</dbReference>
<evidence type="ECO:0000256" key="2">
    <source>
        <dbReference type="ARBA" id="ARBA00004651"/>
    </source>
</evidence>